<dbReference type="Gene3D" id="2.40.10.230">
    <property type="entry name" value="Probable tRNA pseudouridine synthase domain"/>
    <property type="match status" value="1"/>
</dbReference>
<dbReference type="Proteomes" id="UP000050640">
    <property type="component" value="Unplaced"/>
</dbReference>
<protein>
    <recommendedName>
        <fullName evidence="3">H/ACA ribonucleoprotein complex non-core subunit NAF1</fullName>
    </recommendedName>
</protein>
<evidence type="ECO:0000256" key="7">
    <source>
        <dbReference type="ARBA" id="ARBA00022884"/>
    </source>
</evidence>
<proteinExistence type="inferred from homology"/>
<keyword evidence="9" id="KW-1185">Reference proteome</keyword>
<dbReference type="InterPro" id="IPR038664">
    <property type="entry name" value="Gar1/Naf1_Cbf5-bd_sf"/>
</dbReference>
<dbReference type="SUPFAM" id="SSF50447">
    <property type="entry name" value="Translation proteins"/>
    <property type="match status" value="1"/>
</dbReference>
<reference evidence="10" key="1">
    <citation type="submission" date="2017-02" db="UniProtKB">
        <authorList>
            <consortium name="WormBaseParasite"/>
        </authorList>
    </citation>
    <scope>IDENTIFICATION</scope>
</reference>
<comment type="similarity">
    <text evidence="2">Belongs to the NAF1 family.</text>
</comment>
<keyword evidence="6" id="KW-0597">Phosphoprotein</keyword>
<dbReference type="PANTHER" id="PTHR31633:SF1">
    <property type="entry name" value="H_ACA RIBONUCLEOPROTEIN COMPLEX NON-CORE SUBUNIT NAF1"/>
    <property type="match status" value="1"/>
</dbReference>
<keyword evidence="7" id="KW-0694">RNA-binding</keyword>
<keyword evidence="4" id="KW-0690">Ribosome biogenesis</keyword>
<evidence type="ECO:0000256" key="1">
    <source>
        <dbReference type="ARBA" id="ARBA00004123"/>
    </source>
</evidence>
<dbReference type="InterPro" id="IPR009000">
    <property type="entry name" value="Transl_B-barrel_sf"/>
</dbReference>
<evidence type="ECO:0000313" key="10">
    <source>
        <dbReference type="WBParaSite" id="EEL_0000812401-mRNA-1"/>
    </source>
</evidence>
<dbReference type="GO" id="GO:0005634">
    <property type="term" value="C:nucleus"/>
    <property type="evidence" value="ECO:0007669"/>
    <property type="project" value="UniProtKB-SubCell"/>
</dbReference>
<evidence type="ECO:0000256" key="3">
    <source>
        <dbReference type="ARBA" id="ARBA00021438"/>
    </source>
</evidence>
<evidence type="ECO:0000313" key="9">
    <source>
        <dbReference type="Proteomes" id="UP000050640"/>
    </source>
</evidence>
<comment type="subcellular location">
    <subcellularLocation>
        <location evidence="1">Nucleus</location>
    </subcellularLocation>
</comment>
<keyword evidence="5" id="KW-0698">rRNA processing</keyword>
<evidence type="ECO:0000256" key="4">
    <source>
        <dbReference type="ARBA" id="ARBA00022517"/>
    </source>
</evidence>
<dbReference type="GO" id="GO:0003723">
    <property type="term" value="F:RNA binding"/>
    <property type="evidence" value="ECO:0007669"/>
    <property type="project" value="UniProtKB-KW"/>
</dbReference>
<dbReference type="PANTHER" id="PTHR31633">
    <property type="entry name" value="H/ACA RIBONUCLEOPROTEIN COMPLEX NON-CORE SUBUNIT NAF1"/>
    <property type="match status" value="1"/>
</dbReference>
<dbReference type="STRING" id="1147741.A0A0R3S0H5"/>
<dbReference type="AlphaFoldDB" id="A0A0R3S0H5"/>
<evidence type="ECO:0000256" key="2">
    <source>
        <dbReference type="ARBA" id="ARBA00009801"/>
    </source>
</evidence>
<dbReference type="WBParaSite" id="EEL_0000812401-mRNA-1">
    <property type="protein sequence ID" value="EEL_0000812401-mRNA-1"/>
    <property type="gene ID" value="EEL_0000812401"/>
</dbReference>
<organism evidence="9 10">
    <name type="scientific">Elaeophora elaphi</name>
    <dbReference type="NCBI Taxonomy" id="1147741"/>
    <lineage>
        <taxon>Eukaryota</taxon>
        <taxon>Metazoa</taxon>
        <taxon>Ecdysozoa</taxon>
        <taxon>Nematoda</taxon>
        <taxon>Chromadorea</taxon>
        <taxon>Rhabditida</taxon>
        <taxon>Spirurina</taxon>
        <taxon>Spiruromorpha</taxon>
        <taxon>Filarioidea</taxon>
        <taxon>Onchocercidae</taxon>
        <taxon>Elaeophora</taxon>
    </lineage>
</organism>
<evidence type="ECO:0000256" key="6">
    <source>
        <dbReference type="ARBA" id="ARBA00022553"/>
    </source>
</evidence>
<evidence type="ECO:0000256" key="5">
    <source>
        <dbReference type="ARBA" id="ARBA00022552"/>
    </source>
</evidence>
<dbReference type="InterPro" id="IPR007504">
    <property type="entry name" value="H/ACA_rnp_Gar1/Naf1"/>
</dbReference>
<name>A0A0R3S0H5_9BILA</name>
<evidence type="ECO:0000256" key="8">
    <source>
        <dbReference type="ARBA" id="ARBA00023242"/>
    </source>
</evidence>
<keyword evidence="8" id="KW-0539">Nucleus</keyword>
<sequence>MEITKLSRESSFQNDLLQTVVADVVTNVVDLVCKGCTSFDYSFNRFNIVDPTSFRVARSTRNIDELSESAFTVHSSSDSSDDEFDRILESARRQTSLQQEEEDDDLEVPTLAKKNAKLIEHEYDMLPAIEELRIHVEEDIVLEQFGRIVNIVDRLVVIEANSNIALDFDTVIFDAERNAVGRVHLFFFFLHQIFDIFGPVAKPMYAILFNNIKEANEWRVGSAMYYAPAASQFTHTIFTEKLRQEKVTDGCWDGEGECPDDMLAFSDDETEQRYKAKHRSVKVNNKNQHMFDSPKSKKARYASKCGRLKYRNNRGHSITRQFRNGLEQYGGSVLGSTLERNPTQQSSFWSAAVNKDGLQQFQPGFHSTSFGMPERPSHSFFGRNSSRQELSFHSLEKSGKVFCDGVFPRTNEISSESMNNLPFQHSALNSSLNNHYLYMFSNPRRP</sequence>
<dbReference type="GO" id="GO:0000493">
    <property type="term" value="P:box H/ACA snoRNP assembly"/>
    <property type="evidence" value="ECO:0007669"/>
    <property type="project" value="InterPro"/>
</dbReference>
<dbReference type="GO" id="GO:0005732">
    <property type="term" value="C:sno(s)RNA-containing ribonucleoprotein complex"/>
    <property type="evidence" value="ECO:0007669"/>
    <property type="project" value="InterPro"/>
</dbReference>
<accession>A0A0R3S0H5</accession>
<dbReference type="Pfam" id="PF04410">
    <property type="entry name" value="Gar1"/>
    <property type="match status" value="1"/>
</dbReference>
<dbReference type="GO" id="GO:0001522">
    <property type="term" value="P:pseudouridine synthesis"/>
    <property type="evidence" value="ECO:0007669"/>
    <property type="project" value="InterPro"/>
</dbReference>
<dbReference type="GO" id="GO:0006364">
    <property type="term" value="P:rRNA processing"/>
    <property type="evidence" value="ECO:0007669"/>
    <property type="project" value="UniProtKB-KW"/>
</dbReference>
<dbReference type="InterPro" id="IPR040309">
    <property type="entry name" value="Naf1"/>
</dbReference>